<evidence type="ECO:0000256" key="4">
    <source>
        <dbReference type="ARBA" id="ARBA00071824"/>
    </source>
</evidence>
<comment type="similarity">
    <text evidence="1">Belongs to the ParA family.</text>
</comment>
<evidence type="ECO:0000256" key="1">
    <source>
        <dbReference type="ARBA" id="ARBA00006976"/>
    </source>
</evidence>
<evidence type="ECO:0000259" key="5">
    <source>
        <dbReference type="Pfam" id="PF13614"/>
    </source>
</evidence>
<evidence type="ECO:0000256" key="3">
    <source>
        <dbReference type="ARBA" id="ARBA00062323"/>
    </source>
</evidence>
<comment type="catalytic activity">
    <reaction evidence="2">
        <text>ATP + H2O = ADP + phosphate + H(+)</text>
        <dbReference type="Rhea" id="RHEA:13065"/>
        <dbReference type="ChEBI" id="CHEBI:15377"/>
        <dbReference type="ChEBI" id="CHEBI:15378"/>
        <dbReference type="ChEBI" id="CHEBI:30616"/>
        <dbReference type="ChEBI" id="CHEBI:43474"/>
        <dbReference type="ChEBI" id="CHEBI:456216"/>
    </reaction>
</comment>
<dbReference type="PIRSF" id="PIRSF009320">
    <property type="entry name" value="Nuc_binding_HP_1000"/>
    <property type="match status" value="1"/>
</dbReference>
<dbReference type="EMBL" id="LSDC01000037">
    <property type="protein sequence ID" value="KXB61362.1"/>
    <property type="molecule type" value="Genomic_DNA"/>
</dbReference>
<name>A0A134A114_9BACL</name>
<dbReference type="CDD" id="cd02042">
    <property type="entry name" value="ParAB_family"/>
    <property type="match status" value="1"/>
</dbReference>
<sequence>MMKILAICNQKGGVGKTTTSINLAASLAHLKNKVLLIDTDPQANATSGVGVDKAAINQSIYNILVDEVNINDTIIKTAYENLDIVPSSIALAGAEVELVSAISREQRMKNAISEIKDEYDYVVIDCPPSLGLITLNSLTAADGVIIPVQTEYYALEGLSQLMNTFNIVRKHLNSKLDIFGVLLTMTDSRTNISNQVAEQVREHFKDKAFETVIARTVRLSEAPSFGEPIIEYAKNSNGAKQYLSLAKEVIERG</sequence>
<dbReference type="PANTHER" id="PTHR13696:SF52">
    <property type="entry name" value="PARA FAMILY PROTEIN CT_582"/>
    <property type="match status" value="1"/>
</dbReference>
<dbReference type="Gene3D" id="3.40.50.300">
    <property type="entry name" value="P-loop containing nucleotide triphosphate hydrolases"/>
    <property type="match status" value="1"/>
</dbReference>
<comment type="subunit">
    <text evidence="3">Dimerizes in the presence of ATP but not ADP; ATP-binding is required for double-stranded (ds)DNA-binding. Interacts with DnaA.</text>
</comment>
<dbReference type="SUPFAM" id="SSF52540">
    <property type="entry name" value="P-loop containing nucleoside triphosphate hydrolases"/>
    <property type="match status" value="1"/>
</dbReference>
<dbReference type="InterPro" id="IPR027417">
    <property type="entry name" value="P-loop_NTPase"/>
</dbReference>
<proteinExistence type="inferred from homology"/>
<dbReference type="InterPro" id="IPR025669">
    <property type="entry name" value="AAA_dom"/>
</dbReference>
<evidence type="ECO:0000313" key="6">
    <source>
        <dbReference type="EMBL" id="KXB61362.1"/>
    </source>
</evidence>
<gene>
    <name evidence="6" type="ORF">HMPREF3186_00597</name>
</gene>
<accession>A0A134A114</accession>
<protein>
    <recommendedName>
        <fullName evidence="4">Sporulation initiation inhibitor protein Soj</fullName>
    </recommendedName>
</protein>
<organism evidence="6 7">
    <name type="scientific">Gemella haemolysans</name>
    <dbReference type="NCBI Taxonomy" id="1379"/>
    <lineage>
        <taxon>Bacteria</taxon>
        <taxon>Bacillati</taxon>
        <taxon>Bacillota</taxon>
        <taxon>Bacilli</taxon>
        <taxon>Bacillales</taxon>
        <taxon>Gemellaceae</taxon>
        <taxon>Gemella</taxon>
    </lineage>
</organism>
<dbReference type="Proteomes" id="UP000070355">
    <property type="component" value="Unassembled WGS sequence"/>
</dbReference>
<evidence type="ECO:0000313" key="7">
    <source>
        <dbReference type="Proteomes" id="UP000070355"/>
    </source>
</evidence>
<dbReference type="InterPro" id="IPR050678">
    <property type="entry name" value="DNA_Partitioning_ATPase"/>
</dbReference>
<reference evidence="7" key="1">
    <citation type="submission" date="2016-01" db="EMBL/GenBank/DDBJ databases">
        <authorList>
            <person name="Mitreva M."/>
            <person name="Pepin K.H."/>
            <person name="Mihindukulasuriya K.A."/>
            <person name="Fulton R."/>
            <person name="Fronick C."/>
            <person name="O'Laughlin M."/>
            <person name="Miner T."/>
            <person name="Herter B."/>
            <person name="Rosa B.A."/>
            <person name="Cordes M."/>
            <person name="Tomlinson C."/>
            <person name="Wollam A."/>
            <person name="Palsikar V.B."/>
            <person name="Mardis E.R."/>
            <person name="Wilson R.K."/>
        </authorList>
    </citation>
    <scope>NUCLEOTIDE SEQUENCE [LARGE SCALE GENOMIC DNA]</scope>
    <source>
        <strain evidence="7">DNF01167</strain>
    </source>
</reference>
<comment type="caution">
    <text evidence="6">The sequence shown here is derived from an EMBL/GenBank/DDBJ whole genome shotgun (WGS) entry which is preliminary data.</text>
</comment>
<dbReference type="Pfam" id="PF13614">
    <property type="entry name" value="AAA_31"/>
    <property type="match status" value="1"/>
</dbReference>
<dbReference type="FunFam" id="3.40.50.300:FF:000285">
    <property type="entry name" value="Sporulation initiation inhibitor Soj"/>
    <property type="match status" value="1"/>
</dbReference>
<dbReference type="PANTHER" id="PTHR13696">
    <property type="entry name" value="P-LOOP CONTAINING NUCLEOSIDE TRIPHOSPHATE HYDROLASE"/>
    <property type="match status" value="1"/>
</dbReference>
<evidence type="ECO:0000256" key="2">
    <source>
        <dbReference type="ARBA" id="ARBA00049360"/>
    </source>
</evidence>
<dbReference type="AlphaFoldDB" id="A0A134A114"/>
<dbReference type="PATRIC" id="fig|1379.3.peg.595"/>
<feature type="domain" description="AAA" evidence="5">
    <location>
        <begin position="2"/>
        <end position="178"/>
    </location>
</feature>
<dbReference type="STRING" id="1379.HMPREF3186_00597"/>